<dbReference type="GO" id="GO:0003677">
    <property type="term" value="F:DNA binding"/>
    <property type="evidence" value="ECO:0007669"/>
    <property type="project" value="UniProtKB-KW"/>
</dbReference>
<evidence type="ECO:0000256" key="1">
    <source>
        <dbReference type="ARBA" id="ARBA00004123"/>
    </source>
</evidence>
<feature type="region of interest" description="Disordered" evidence="6">
    <location>
        <begin position="429"/>
        <end position="456"/>
    </location>
</feature>
<feature type="domain" description="NAC" evidence="7">
    <location>
        <begin position="10"/>
        <end position="164"/>
    </location>
</feature>
<dbReference type="GO" id="GO:0005634">
    <property type="term" value="C:nucleus"/>
    <property type="evidence" value="ECO:0007669"/>
    <property type="project" value="UniProtKB-SubCell"/>
</dbReference>
<keyword evidence="3" id="KW-0238">DNA-binding</keyword>
<protein>
    <recommendedName>
        <fullName evidence="7">NAC domain-containing protein</fullName>
    </recommendedName>
</protein>
<keyword evidence="2" id="KW-0805">Transcription regulation</keyword>
<reference evidence="8 9" key="1">
    <citation type="submission" date="2024-11" db="EMBL/GenBank/DDBJ databases">
        <title>Chromosome-level genome assembly of Eucalyptus globulus Labill. provides insights into its genome evolution.</title>
        <authorList>
            <person name="Li X."/>
        </authorList>
    </citation>
    <scope>NUCLEOTIDE SEQUENCE [LARGE SCALE GENOMIC DNA]</scope>
    <source>
        <strain evidence="8">CL2024</strain>
        <tissue evidence="8">Fresh tender leaves</tissue>
    </source>
</reference>
<evidence type="ECO:0000259" key="7">
    <source>
        <dbReference type="PROSITE" id="PS51005"/>
    </source>
</evidence>
<evidence type="ECO:0000256" key="2">
    <source>
        <dbReference type="ARBA" id="ARBA00023015"/>
    </source>
</evidence>
<dbReference type="InterPro" id="IPR003441">
    <property type="entry name" value="NAC-dom"/>
</dbReference>
<gene>
    <name evidence="8" type="ORF">ACJRO7_027152</name>
</gene>
<keyword evidence="5" id="KW-0539">Nucleus</keyword>
<keyword evidence="9" id="KW-1185">Reference proteome</keyword>
<dbReference type="InterPro" id="IPR036093">
    <property type="entry name" value="NAC_dom_sf"/>
</dbReference>
<dbReference type="PROSITE" id="PS51005">
    <property type="entry name" value="NAC"/>
    <property type="match status" value="1"/>
</dbReference>
<evidence type="ECO:0000313" key="8">
    <source>
        <dbReference type="EMBL" id="KAL3730103.1"/>
    </source>
</evidence>
<evidence type="ECO:0000256" key="3">
    <source>
        <dbReference type="ARBA" id="ARBA00023125"/>
    </source>
</evidence>
<dbReference type="EMBL" id="JBJKBG010000007">
    <property type="protein sequence ID" value="KAL3730103.1"/>
    <property type="molecule type" value="Genomic_DNA"/>
</dbReference>
<sequence length="855" mass="96922">MATVIIPENLPVGYRFHPTDEELVDHYLKLKVLGFIDNICIIPEVDICKWEPWELAQRFKEQSVIPSDDKVQEWWFFCPQMQRIQRSTCLGYWKKTGVDRTIKARDKNRAIGTKKTLVFHEGRSSKGMKTNWVVHEYHLLTDNLDELFPYSLANNYVLCRLKHKGNEKSDISSLQLKGGAISLIDLDSDLHQPEHNSFPDPWIQAVGNSSINLIDLDSDLHQPEHEYSFPEPWIQAVGNSPIGLVNLDSDLHRPEHENSTEDSWIQAVGNSPISSVDLLSDLQQPEHGNSFSEAATWVDEPTHIRSPTFADFSVDNGVAFTDESDQLQFDYFDGDQMQTMELTHIRSPSFADFLVDNGLAITDESNQLQFDYFDSDQMQTQYGAMRSSDDELAVLMKSRRTQTIKSLYGVIPLDEKKGFIENKFNGLHISSPEHMEPPKKPDIARTYSTDESRDEKVKKLELAARNIKPGRVTLDELEAKAKVEKNREHSAASKSPQNNHKKEIEQAIEKSNSMPNLRGTITDCTKIPMVPSLYGQISSSRNDHATVENRRTATIETLQGQTSSSQIKNAVVETLQTRTIELSHGCGDIPLEEKKISDGNEFNSSNVLPLKCMDPLGKPATVRIYSKDEKTSFLEVKKQELAARNIKPDYVSLDDSATKAKSHNEHAVLVDNPQIGTVEPLNGVASLHEKKGFNENKFDSLHFSSTKHMELPGVRIYCKGEKPRFEKFRKEDLPARDIKSVHIPLDGSAVIAKHDQASGLHKDHIIDENGLIQTNKLLDVVIPLEGKKGCSKNEFNRRRIVSTKWTVHPEKAANAGISCKYEDPRLEKLKMPEFSAREISNQKVHLWLNQHPDQR</sequence>
<evidence type="ECO:0000256" key="4">
    <source>
        <dbReference type="ARBA" id="ARBA00023163"/>
    </source>
</evidence>
<proteinExistence type="predicted"/>
<comment type="caution">
    <text evidence="8">The sequence shown here is derived from an EMBL/GenBank/DDBJ whole genome shotgun (WGS) entry which is preliminary data.</text>
</comment>
<name>A0ABD3JVE8_EUCGL</name>
<organism evidence="8 9">
    <name type="scientific">Eucalyptus globulus</name>
    <name type="common">Tasmanian blue gum</name>
    <dbReference type="NCBI Taxonomy" id="34317"/>
    <lineage>
        <taxon>Eukaryota</taxon>
        <taxon>Viridiplantae</taxon>
        <taxon>Streptophyta</taxon>
        <taxon>Embryophyta</taxon>
        <taxon>Tracheophyta</taxon>
        <taxon>Spermatophyta</taxon>
        <taxon>Magnoliopsida</taxon>
        <taxon>eudicotyledons</taxon>
        <taxon>Gunneridae</taxon>
        <taxon>Pentapetalae</taxon>
        <taxon>rosids</taxon>
        <taxon>malvids</taxon>
        <taxon>Myrtales</taxon>
        <taxon>Myrtaceae</taxon>
        <taxon>Myrtoideae</taxon>
        <taxon>Eucalypteae</taxon>
        <taxon>Eucalyptus</taxon>
    </lineage>
</organism>
<evidence type="ECO:0000256" key="6">
    <source>
        <dbReference type="SAM" id="MobiDB-lite"/>
    </source>
</evidence>
<dbReference type="AlphaFoldDB" id="A0ABD3JVE8"/>
<dbReference type="Gene3D" id="2.170.150.80">
    <property type="entry name" value="NAC domain"/>
    <property type="match status" value="1"/>
</dbReference>
<feature type="compositionally biased region" description="Basic and acidic residues" evidence="6">
    <location>
        <begin position="431"/>
        <end position="456"/>
    </location>
</feature>
<dbReference type="SUPFAM" id="SSF101941">
    <property type="entry name" value="NAC domain"/>
    <property type="match status" value="1"/>
</dbReference>
<dbReference type="Proteomes" id="UP001634007">
    <property type="component" value="Unassembled WGS sequence"/>
</dbReference>
<evidence type="ECO:0000256" key="5">
    <source>
        <dbReference type="ARBA" id="ARBA00023242"/>
    </source>
</evidence>
<keyword evidence="4" id="KW-0804">Transcription</keyword>
<dbReference type="PANTHER" id="PTHR31989">
    <property type="entry name" value="NAC DOMAIN-CONTAINING PROTEIN 82-RELATED"/>
    <property type="match status" value="1"/>
</dbReference>
<accession>A0ABD3JVE8</accession>
<comment type="subcellular location">
    <subcellularLocation>
        <location evidence="1">Nucleus</location>
    </subcellularLocation>
</comment>
<feature type="region of interest" description="Disordered" evidence="6">
    <location>
        <begin position="482"/>
        <end position="503"/>
    </location>
</feature>
<dbReference type="Pfam" id="PF02365">
    <property type="entry name" value="NAM"/>
    <property type="match status" value="1"/>
</dbReference>
<evidence type="ECO:0000313" key="9">
    <source>
        <dbReference type="Proteomes" id="UP001634007"/>
    </source>
</evidence>
<feature type="compositionally biased region" description="Basic and acidic residues" evidence="6">
    <location>
        <begin position="482"/>
        <end position="491"/>
    </location>
</feature>